<gene>
    <name evidence="1" type="ORF">APZ42_004232</name>
</gene>
<feature type="non-terminal residue" evidence="1">
    <location>
        <position position="1"/>
    </location>
</feature>
<dbReference type="EMBL" id="LRGB01012668">
    <property type="protein sequence ID" value="KZR99774.1"/>
    <property type="molecule type" value="Genomic_DNA"/>
</dbReference>
<keyword evidence="2" id="KW-1185">Reference proteome</keyword>
<dbReference type="GO" id="GO:0003676">
    <property type="term" value="F:nucleic acid binding"/>
    <property type="evidence" value="ECO:0007669"/>
    <property type="project" value="InterPro"/>
</dbReference>
<dbReference type="InterPro" id="IPR036397">
    <property type="entry name" value="RNaseH_sf"/>
</dbReference>
<dbReference type="AlphaFoldDB" id="A0A164H6N5"/>
<organism evidence="1 2">
    <name type="scientific">Daphnia magna</name>
    <dbReference type="NCBI Taxonomy" id="35525"/>
    <lineage>
        <taxon>Eukaryota</taxon>
        <taxon>Metazoa</taxon>
        <taxon>Ecdysozoa</taxon>
        <taxon>Arthropoda</taxon>
        <taxon>Crustacea</taxon>
        <taxon>Branchiopoda</taxon>
        <taxon>Diplostraca</taxon>
        <taxon>Cladocera</taxon>
        <taxon>Anomopoda</taxon>
        <taxon>Daphniidae</taxon>
        <taxon>Daphnia</taxon>
    </lineage>
</organism>
<reference evidence="1 2" key="1">
    <citation type="submission" date="2016-03" db="EMBL/GenBank/DDBJ databases">
        <title>EvidentialGene: Evidence-directed Construction of Genes on Genomes.</title>
        <authorList>
            <person name="Gilbert D.G."/>
            <person name="Choi J.-H."/>
            <person name="Mockaitis K."/>
            <person name="Colbourne J."/>
            <person name="Pfrender M."/>
        </authorList>
    </citation>
    <scope>NUCLEOTIDE SEQUENCE [LARGE SCALE GENOMIC DNA]</scope>
    <source>
        <strain evidence="1 2">Xinb3</strain>
        <tissue evidence="1">Complete organism</tissue>
    </source>
</reference>
<evidence type="ECO:0000313" key="2">
    <source>
        <dbReference type="Proteomes" id="UP000076858"/>
    </source>
</evidence>
<protein>
    <submittedName>
        <fullName evidence="1">Uncharacterized protein</fullName>
    </submittedName>
</protein>
<sequence length="71" mass="7924">KLLGEISLNFGHEKTPNTVVVWGGISSHPEASLCRVTGRFDSSTYTNILQQHIIPLAKKDPSKRIWFMTGN</sequence>
<comment type="caution">
    <text evidence="1">The sequence shown here is derived from an EMBL/GenBank/DDBJ whole genome shotgun (WGS) entry which is preliminary data.</text>
</comment>
<dbReference type="Gene3D" id="3.30.420.10">
    <property type="entry name" value="Ribonuclease H-like superfamily/Ribonuclease H"/>
    <property type="match status" value="1"/>
</dbReference>
<proteinExistence type="predicted"/>
<evidence type="ECO:0000313" key="1">
    <source>
        <dbReference type="EMBL" id="KZR99774.1"/>
    </source>
</evidence>
<accession>A0A164H6N5</accession>
<name>A0A164H6N5_9CRUS</name>
<dbReference type="Proteomes" id="UP000076858">
    <property type="component" value="Unassembled WGS sequence"/>
</dbReference>